<name>A0A0B6YS06_9EUPU</name>
<sequence length="292" mass="33098">PGVAYQPGVGQQPGVAYQQQGVAYQQPGVPQSQFAYQGGISQQPGAAPIQYNLMPFPGAVEGVPQGLEYLSVIDQLIIKQEVELMEVLTGIECKNKYRIFNSVEQQVYFAFEESDDCQRICCGSSRGFVLHITDNQQQEVLRITREFKCCAGCCWCADTCCQYPMIINDRFGNKMGMIRMMDSFCQLRFGLFDETDQLLYEIWAPCCDCQCVCNTEDLNFPVCNVKDKSQVANIRKIWAGVLREVYTKADTFGISFPVDLNIKHKALMLATVFLIDFVIFEKQKNNNNRNRN</sequence>
<comment type="similarity">
    <text evidence="1 2">Belongs to the phospholipid scramblase family.</text>
</comment>
<evidence type="ECO:0000313" key="3">
    <source>
        <dbReference type="EMBL" id="CEK58305.1"/>
    </source>
</evidence>
<comment type="cofactor">
    <cofactor evidence="2">
        <name>Ca(2+)</name>
        <dbReference type="ChEBI" id="CHEBI:29108"/>
    </cofactor>
</comment>
<dbReference type="EMBL" id="HACG01011440">
    <property type="protein sequence ID" value="CEK58305.1"/>
    <property type="molecule type" value="Transcribed_RNA"/>
</dbReference>
<dbReference type="Pfam" id="PF03803">
    <property type="entry name" value="Scramblase"/>
    <property type="match status" value="1"/>
</dbReference>
<evidence type="ECO:0000256" key="2">
    <source>
        <dbReference type="RuleBase" id="RU363116"/>
    </source>
</evidence>
<reference evidence="3" key="1">
    <citation type="submission" date="2014-12" db="EMBL/GenBank/DDBJ databases">
        <title>Insight into the proteome of Arion vulgaris.</title>
        <authorList>
            <person name="Aradska J."/>
            <person name="Bulat T."/>
            <person name="Smidak R."/>
            <person name="Sarate P."/>
            <person name="Gangsoo J."/>
            <person name="Sialana F."/>
            <person name="Bilban M."/>
            <person name="Lubec G."/>
        </authorList>
    </citation>
    <scope>NUCLEOTIDE SEQUENCE</scope>
    <source>
        <tissue evidence="3">Skin</tissue>
    </source>
</reference>
<dbReference type="InterPro" id="IPR005552">
    <property type="entry name" value="Scramblase"/>
</dbReference>
<keyword evidence="2" id="KW-0106">Calcium</keyword>
<protein>
    <recommendedName>
        <fullName evidence="2">Phospholipid scramblase</fullName>
    </recommendedName>
</protein>
<comment type="function">
    <text evidence="2">May mediate accelerated ATP-independent bidirectional transbilayer migration of phospholipids upon binding calcium ions that results in a loss of phospholipid asymmetry in the plasma membrane.</text>
</comment>
<dbReference type="PANTHER" id="PTHR23248:SF63">
    <property type="entry name" value="PHOSPHOLIPID SCRAMBLASE"/>
    <property type="match status" value="1"/>
</dbReference>
<accession>A0A0B6YS06</accession>
<keyword evidence="2" id="KW-0449">Lipoprotein</keyword>
<dbReference type="GO" id="GO:0005886">
    <property type="term" value="C:plasma membrane"/>
    <property type="evidence" value="ECO:0007669"/>
    <property type="project" value="TreeGrafter"/>
</dbReference>
<gene>
    <name evidence="3" type="primary">ORF32636</name>
</gene>
<dbReference type="AlphaFoldDB" id="A0A0B6YS06"/>
<proteinExistence type="inferred from homology"/>
<dbReference type="PANTHER" id="PTHR23248">
    <property type="entry name" value="PHOSPHOLIPID SCRAMBLASE-RELATED"/>
    <property type="match status" value="1"/>
</dbReference>
<evidence type="ECO:0000256" key="1">
    <source>
        <dbReference type="ARBA" id="ARBA00005350"/>
    </source>
</evidence>
<organism evidence="3">
    <name type="scientific">Arion vulgaris</name>
    <dbReference type="NCBI Taxonomy" id="1028688"/>
    <lineage>
        <taxon>Eukaryota</taxon>
        <taxon>Metazoa</taxon>
        <taxon>Spiralia</taxon>
        <taxon>Lophotrochozoa</taxon>
        <taxon>Mollusca</taxon>
        <taxon>Gastropoda</taxon>
        <taxon>Heterobranchia</taxon>
        <taxon>Euthyneura</taxon>
        <taxon>Panpulmonata</taxon>
        <taxon>Eupulmonata</taxon>
        <taxon>Stylommatophora</taxon>
        <taxon>Helicina</taxon>
        <taxon>Arionoidea</taxon>
        <taxon>Arionidae</taxon>
        <taxon>Arion</taxon>
    </lineage>
</organism>
<keyword evidence="2" id="KW-0564">Palmitate</keyword>
<dbReference type="GO" id="GO:0017128">
    <property type="term" value="F:phospholipid scramblase activity"/>
    <property type="evidence" value="ECO:0007669"/>
    <property type="project" value="InterPro"/>
</dbReference>
<feature type="non-terminal residue" evidence="3">
    <location>
        <position position="1"/>
    </location>
</feature>